<sequence>MKKVALGVGLTITILTGCVSSPQSQEREASNSNLLSVEFVGNSSYQVPQQQGTVCLYALEKRMADAPATLIQEKKVQVSQIPFTVEFAIPQKHREHIQPAVKDNTELTYYVTWEADAANPVTKDIIMIDYDRQFPRVSLGAGKQQVLLRDRQ</sequence>
<reference evidence="1" key="1">
    <citation type="submission" date="2020-07" db="EMBL/GenBank/DDBJ databases">
        <title>Acinetobacter junii strain YR7 chromosome and plasmid pNDM-YR7.</title>
        <authorList>
            <person name="Tang B."/>
        </authorList>
    </citation>
    <scope>NUCLEOTIDE SEQUENCE</scope>
    <source>
        <strain evidence="1">YR7</strain>
    </source>
</reference>
<name>A0AAX1MIH2_ACIJU</name>
<organism evidence="1 2">
    <name type="scientific">Acinetobacter junii</name>
    <dbReference type="NCBI Taxonomy" id="40215"/>
    <lineage>
        <taxon>Bacteria</taxon>
        <taxon>Pseudomonadati</taxon>
        <taxon>Pseudomonadota</taxon>
        <taxon>Gammaproteobacteria</taxon>
        <taxon>Moraxellales</taxon>
        <taxon>Moraxellaceae</taxon>
        <taxon>Acinetobacter</taxon>
    </lineage>
</organism>
<evidence type="ECO:0008006" key="3">
    <source>
        <dbReference type="Google" id="ProtNLM"/>
    </source>
</evidence>
<accession>A0AAX1MIH2</accession>
<dbReference type="PROSITE" id="PS51257">
    <property type="entry name" value="PROKAR_LIPOPROTEIN"/>
    <property type="match status" value="1"/>
</dbReference>
<dbReference type="Proteomes" id="UP000679388">
    <property type="component" value="Chromosome"/>
</dbReference>
<dbReference type="AlphaFoldDB" id="A0AAX1MIH2"/>
<dbReference type="RefSeq" id="WP_212638748.1">
    <property type="nucleotide sequence ID" value="NZ_CP059558.1"/>
</dbReference>
<proteinExistence type="predicted"/>
<dbReference type="GeneID" id="70093559"/>
<gene>
    <name evidence="1" type="ORF">H2677_13555</name>
</gene>
<evidence type="ECO:0000313" key="1">
    <source>
        <dbReference type="EMBL" id="QUY36257.1"/>
    </source>
</evidence>
<protein>
    <recommendedName>
        <fullName evidence="3">Lipoprotein</fullName>
    </recommendedName>
</protein>
<evidence type="ECO:0000313" key="2">
    <source>
        <dbReference type="Proteomes" id="UP000679388"/>
    </source>
</evidence>
<dbReference type="EMBL" id="CP059558">
    <property type="protein sequence ID" value="QUY36257.1"/>
    <property type="molecule type" value="Genomic_DNA"/>
</dbReference>